<dbReference type="Ensembl" id="ENSGEVT00005031706.1">
    <property type="protein sequence ID" value="ENSGEVP00005030185.1"/>
    <property type="gene ID" value="ENSGEVG00005021076.1"/>
</dbReference>
<feature type="compositionally biased region" description="Basic residues" evidence="2">
    <location>
        <begin position="922"/>
        <end position="934"/>
    </location>
</feature>
<feature type="region of interest" description="Disordered" evidence="2">
    <location>
        <begin position="316"/>
        <end position="350"/>
    </location>
</feature>
<feature type="region of interest" description="Disordered" evidence="2">
    <location>
        <begin position="757"/>
        <end position="790"/>
    </location>
</feature>
<dbReference type="PROSITE" id="PS51673">
    <property type="entry name" value="SUZ"/>
    <property type="match status" value="1"/>
</dbReference>
<reference evidence="5" key="1">
    <citation type="submission" date="2019-06" db="EMBL/GenBank/DDBJ databases">
        <title>G10K-VGP Goodes thornscrub tortoise genome, primary haplotype.</title>
        <authorList>
            <person name="Murphy B."/>
            <person name="Edwards T."/>
            <person name="Rhie A."/>
            <person name="Koren S."/>
            <person name="Phillippy A."/>
            <person name="Fedrigo O."/>
            <person name="Haase B."/>
            <person name="Mountcastle J."/>
            <person name="Lewin H."/>
            <person name="Damas J."/>
            <person name="Howe K."/>
            <person name="Formenti G."/>
            <person name="Myers G."/>
            <person name="Durbin R."/>
            <person name="Jarvis E.D."/>
        </authorList>
    </citation>
    <scope>NUCLEOTIDE SEQUENCE [LARGE SCALE GENOMIC DNA]</scope>
</reference>
<gene>
    <name evidence="5" type="primary">R3HDM1</name>
</gene>
<evidence type="ECO:0000256" key="1">
    <source>
        <dbReference type="ARBA" id="ARBA00022553"/>
    </source>
</evidence>
<dbReference type="GeneTree" id="ENSGT00940000156095"/>
<dbReference type="InterPro" id="IPR024771">
    <property type="entry name" value="SUZ"/>
</dbReference>
<keyword evidence="6" id="KW-1185">Reference proteome</keyword>
<feature type="compositionally biased region" description="Polar residues" evidence="2">
    <location>
        <begin position="827"/>
        <end position="848"/>
    </location>
</feature>
<feature type="region of interest" description="Disordered" evidence="2">
    <location>
        <begin position="822"/>
        <end position="860"/>
    </location>
</feature>
<feature type="compositionally biased region" description="Polar residues" evidence="2">
    <location>
        <begin position="321"/>
        <end position="335"/>
    </location>
</feature>
<feature type="region of interest" description="Disordered" evidence="2">
    <location>
        <begin position="911"/>
        <end position="941"/>
    </location>
</feature>
<reference evidence="5" key="3">
    <citation type="submission" date="2025-09" db="UniProtKB">
        <authorList>
            <consortium name="Ensembl"/>
        </authorList>
    </citation>
    <scope>IDENTIFICATION</scope>
</reference>
<dbReference type="SUPFAM" id="SSF82708">
    <property type="entry name" value="R3H domain"/>
    <property type="match status" value="1"/>
</dbReference>
<dbReference type="InterPro" id="IPR001374">
    <property type="entry name" value="R3H_dom"/>
</dbReference>
<dbReference type="InterPro" id="IPR051937">
    <property type="entry name" value="R3H_domain_containing"/>
</dbReference>
<feature type="region of interest" description="Disordered" evidence="2">
    <location>
        <begin position="1"/>
        <end position="23"/>
    </location>
</feature>
<dbReference type="FunFam" id="3.30.1370.50:FF:000001">
    <property type="entry name" value="R3H domain-containing protein 2 isoform 1"/>
    <property type="match status" value="1"/>
</dbReference>
<feature type="compositionally biased region" description="Low complexity" evidence="2">
    <location>
        <begin position="849"/>
        <end position="860"/>
    </location>
</feature>
<reference evidence="5" key="2">
    <citation type="submission" date="2025-08" db="UniProtKB">
        <authorList>
            <consortium name="Ensembl"/>
        </authorList>
    </citation>
    <scope>IDENTIFICATION</scope>
</reference>
<dbReference type="Pfam" id="PF12752">
    <property type="entry name" value="SUZ"/>
    <property type="match status" value="1"/>
</dbReference>
<evidence type="ECO:0000259" key="3">
    <source>
        <dbReference type="PROSITE" id="PS51061"/>
    </source>
</evidence>
<dbReference type="AlphaFoldDB" id="A0A8C5F324"/>
<feature type="compositionally biased region" description="Basic and acidic residues" evidence="2">
    <location>
        <begin position="112"/>
        <end position="142"/>
    </location>
</feature>
<feature type="region of interest" description="Disordered" evidence="2">
    <location>
        <begin position="368"/>
        <end position="427"/>
    </location>
</feature>
<organism evidence="5 6">
    <name type="scientific">Gopherus evgoodei</name>
    <name type="common">Goodes thornscrub tortoise</name>
    <dbReference type="NCBI Taxonomy" id="1825980"/>
    <lineage>
        <taxon>Eukaryota</taxon>
        <taxon>Metazoa</taxon>
        <taxon>Chordata</taxon>
        <taxon>Craniata</taxon>
        <taxon>Vertebrata</taxon>
        <taxon>Euteleostomi</taxon>
        <taxon>Archelosauria</taxon>
        <taxon>Testudinata</taxon>
        <taxon>Testudines</taxon>
        <taxon>Cryptodira</taxon>
        <taxon>Durocryptodira</taxon>
        <taxon>Testudinoidea</taxon>
        <taxon>Testudinidae</taxon>
        <taxon>Gopherus</taxon>
    </lineage>
</organism>
<dbReference type="Pfam" id="PF01424">
    <property type="entry name" value="R3H"/>
    <property type="match status" value="1"/>
</dbReference>
<evidence type="ECO:0000313" key="6">
    <source>
        <dbReference type="Proteomes" id="UP000694390"/>
    </source>
</evidence>
<dbReference type="Gene3D" id="3.30.1370.50">
    <property type="entry name" value="R3H-like domain"/>
    <property type="match status" value="1"/>
</dbReference>
<feature type="region of interest" description="Disordered" evidence="2">
    <location>
        <begin position="35"/>
        <end position="74"/>
    </location>
</feature>
<dbReference type="Proteomes" id="UP000694390">
    <property type="component" value="Chromosome 11"/>
</dbReference>
<dbReference type="OrthoDB" id="278430at2759"/>
<feature type="compositionally biased region" description="Low complexity" evidence="2">
    <location>
        <begin position="375"/>
        <end position="404"/>
    </location>
</feature>
<name>A0A8C5F324_9SAUR</name>
<dbReference type="GO" id="GO:0003676">
    <property type="term" value="F:nucleic acid binding"/>
    <property type="evidence" value="ECO:0007669"/>
    <property type="project" value="UniProtKB-UniRule"/>
</dbReference>
<dbReference type="CDD" id="cd02642">
    <property type="entry name" value="R3H_encore_like"/>
    <property type="match status" value="1"/>
</dbReference>
<accession>A0A8C5F324</accession>
<feature type="domain" description="SUZ" evidence="4">
    <location>
        <begin position="231"/>
        <end position="301"/>
    </location>
</feature>
<feature type="domain" description="R3H" evidence="3">
    <location>
        <begin position="168"/>
        <end position="230"/>
    </location>
</feature>
<dbReference type="SMART" id="SM00393">
    <property type="entry name" value="R3H"/>
    <property type="match status" value="1"/>
</dbReference>
<feature type="compositionally biased region" description="Basic and acidic residues" evidence="2">
    <location>
        <begin position="43"/>
        <end position="54"/>
    </location>
</feature>
<feature type="compositionally biased region" description="Polar residues" evidence="2">
    <location>
        <begin position="766"/>
        <end position="783"/>
    </location>
</feature>
<evidence type="ECO:0000256" key="2">
    <source>
        <dbReference type="SAM" id="MobiDB-lite"/>
    </source>
</evidence>
<feature type="region of interest" description="Disordered" evidence="2">
    <location>
        <begin position="110"/>
        <end position="146"/>
    </location>
</feature>
<keyword evidence="1" id="KW-0597">Phosphoprotein</keyword>
<evidence type="ECO:0000313" key="5">
    <source>
        <dbReference type="Ensembl" id="ENSGEVP00005030185.1"/>
    </source>
</evidence>
<dbReference type="InterPro" id="IPR036867">
    <property type="entry name" value="R3H_dom_sf"/>
</dbReference>
<evidence type="ECO:0000259" key="4">
    <source>
        <dbReference type="PROSITE" id="PS51673"/>
    </source>
</evidence>
<sequence>MRMSDTVTLKDETDAMNGSEAEFKDITPVENLIKSRSHQQIQVEKDESCTDNKNDMPQPVQSFGQTGKRSKSNTKLKLVRSLAVCEESPPPPTAEISQDIQEKIQIQLTQSFEKEEKPTKDETEKEKSSDKLSRKMLSRDSSQEYTDSTGIDLHEFLVNTLKNNPRDRMMLLKLEQEILDFIGNEIPRKKFPPMTSYHRMLLHRVAAYFGLEHNVDQSGKSVIINKTSNTRIPDQKFCEHIKDEKCEDFQKRYILKRDNSSLDKDDNQMRIRLKEDRRSKSIEEREEEYQRARERIFAQDALCSQDSYLIDRRVNKEASGRSANSHPSSTENELQYSEPRPWSSTDSDSSIRNLKPVVTKASSFSGISVLTRGDSSGSSKSTGKLSKTGSESSSSVGSSTGSLSHTQQPLPVRALSQPSHGTPAVYPTVSTSKSLSFDGGISGQVTPTSTSFFLLPLEAAGIPPGSILINPQTGQPFVNPDGTPVVYNPPMLQQPVRTQVPGLPQQPPQQQPAANHILSQQDNLGSQFSHMSLARQSSADGADPHPTMFQSTVVLQPPQQSGYIIATASPLPPPQGQPVPTPNYSASSHPVNQQVLQQQGYMQQPLPQMPACYCAPGQYPHSSQQYRPVTAVHYNTQQNPSLPQPAQQTGYQVMPNQQQAYQGLVGVQQSQNQNLVSNQHNNIGNQIQGVIVPYTSVPSYQVSVPQGSQGMPQQTYQQPVIIPSQSNLPTTGIPVYYSVIPSGQQNNLSSSVGYLQPPGSEPMQFPRTSSPCSSQQLQGQQCTAVAPPPGGGVVMMQLNIPNNPQPPTHSPPQWKQNKYYCDHQRGQKSTEFSTLDSATQLQQSPQLNSPATSPAQSPAPVQLSNMKNLRPTLTPLSIVSQFSRSFVPGQGDARYPLLGQPLQYNPPPSLHGHVTGQQCQPGHRHGNRGRKPAKKAASADLGAGEPVVGKVLEITELPEGITRMEAEKLFGELFKVGAKIRWLRNPQCLQTQQQHQHRYCGSGDSNVNIEPSKPSDLASTYTVLATFPTMSAAQNALKKQSNSANKFRLRTSKKHYEFHILERASSQ</sequence>
<dbReference type="PANTHER" id="PTHR15672:SF12">
    <property type="entry name" value="R3H DOMAIN-CONTAINING PROTEIN 1"/>
    <property type="match status" value="1"/>
</dbReference>
<dbReference type="PANTHER" id="PTHR15672">
    <property type="entry name" value="CAMP-REGULATED PHOSPHOPROTEIN 21 RELATED R3H DOMAIN CONTAINING PROTEIN"/>
    <property type="match status" value="1"/>
</dbReference>
<proteinExistence type="predicted"/>
<dbReference type="PROSITE" id="PS51061">
    <property type="entry name" value="R3H"/>
    <property type="match status" value="1"/>
</dbReference>
<protein>
    <submittedName>
        <fullName evidence="5">R3H domain containing 1</fullName>
    </submittedName>
</protein>